<dbReference type="EMBL" id="CAJJDM010000046">
    <property type="protein sequence ID" value="CAD8070715.1"/>
    <property type="molecule type" value="Genomic_DNA"/>
</dbReference>
<evidence type="ECO:0000313" key="4">
    <source>
        <dbReference type="EMBL" id="CAD8070715.1"/>
    </source>
</evidence>
<dbReference type="PROSITE" id="PS50005">
    <property type="entry name" value="TPR"/>
    <property type="match status" value="5"/>
</dbReference>
<keyword evidence="5" id="KW-1185">Reference proteome</keyword>
<dbReference type="InterPro" id="IPR019734">
    <property type="entry name" value="TPR_rpt"/>
</dbReference>
<dbReference type="Proteomes" id="UP000688137">
    <property type="component" value="Unassembled WGS sequence"/>
</dbReference>
<evidence type="ECO:0000256" key="1">
    <source>
        <dbReference type="ARBA" id="ARBA00022737"/>
    </source>
</evidence>
<feature type="repeat" description="TPR" evidence="3">
    <location>
        <begin position="54"/>
        <end position="87"/>
    </location>
</feature>
<feature type="repeat" description="TPR" evidence="3">
    <location>
        <begin position="20"/>
        <end position="53"/>
    </location>
</feature>
<keyword evidence="1" id="KW-0677">Repeat</keyword>
<accession>A0A8S1LXM1</accession>
<dbReference type="SMART" id="SM00028">
    <property type="entry name" value="TPR"/>
    <property type="match status" value="7"/>
</dbReference>
<dbReference type="PANTHER" id="PTHR44943">
    <property type="entry name" value="CELLULOSE SYNTHASE OPERON PROTEIN C"/>
    <property type="match status" value="1"/>
</dbReference>
<comment type="caution">
    <text evidence="4">The sequence shown here is derived from an EMBL/GenBank/DDBJ whole genome shotgun (WGS) entry which is preliminary data.</text>
</comment>
<name>A0A8S1LXM1_PARPR</name>
<feature type="repeat" description="TPR" evidence="3">
    <location>
        <begin position="359"/>
        <end position="392"/>
    </location>
</feature>
<dbReference type="OMA" id="ICMFFRR"/>
<evidence type="ECO:0008006" key="6">
    <source>
        <dbReference type="Google" id="ProtNLM"/>
    </source>
</evidence>
<protein>
    <recommendedName>
        <fullName evidence="6">Tetratricopeptide repeat protein</fullName>
    </recommendedName>
</protein>
<sequence>MSKILRYDYEDVLKRNPNDIKSMIALGQKLLQQQKRNQALYWFDAAISLDPNMVDSLCGKGDALQQFDKYQKAIQWYDRALSIVPNHVPSLVGKAKALYQLELDFNKLAKRITIIKFYIAKVLNKQKTESSLFERDSLEKQKLEQRFKEKGITLQICMFFRRSNKREVRYSYERERRLILINKWRLNQMIKVKQKLIQSQAKALHQYKIEALLQGKSKPKHQIELEQEIELELESQKYFDQALLTKPNQIQALTGKGLCVNTFQKQYDAEVIINKALSLPTILSHNNDKQSDIYAAKGDILLNQQKYAEANSFYDKALELDPNHLQSTFGKGQYFRLIENYDDAIEWYDKAIKLKPNHINSIWGKGESLRMQDKFRKAIVYFDRALKYHPKHFLSLYGKGEALRMLKFNYDASVEYKQALELQPNHIKGLFGYGEVLKLMKKYQQSLVCYKKILEIDQGNMEAVQLKYEVEHCISQLQQKESINTLRKQDLQSNSKFFDGLQTNTVNFRKKL</sequence>
<evidence type="ECO:0000256" key="2">
    <source>
        <dbReference type="ARBA" id="ARBA00022803"/>
    </source>
</evidence>
<evidence type="ECO:0000313" key="5">
    <source>
        <dbReference type="Proteomes" id="UP000688137"/>
    </source>
</evidence>
<dbReference type="Pfam" id="PF13432">
    <property type="entry name" value="TPR_16"/>
    <property type="match status" value="3"/>
</dbReference>
<dbReference type="InterPro" id="IPR051685">
    <property type="entry name" value="Ycf3/AcsC/BcsC/TPR_MFPF"/>
</dbReference>
<dbReference type="PANTHER" id="PTHR44943:SF4">
    <property type="entry name" value="TPR REPEAT-CONTAINING PROTEIN MJ0798"/>
    <property type="match status" value="1"/>
</dbReference>
<keyword evidence="2 3" id="KW-0802">TPR repeat</keyword>
<feature type="repeat" description="TPR" evidence="3">
    <location>
        <begin position="291"/>
        <end position="324"/>
    </location>
</feature>
<reference evidence="4" key="1">
    <citation type="submission" date="2021-01" db="EMBL/GenBank/DDBJ databases">
        <authorList>
            <consortium name="Genoscope - CEA"/>
            <person name="William W."/>
        </authorList>
    </citation>
    <scope>NUCLEOTIDE SEQUENCE</scope>
</reference>
<organism evidence="4 5">
    <name type="scientific">Paramecium primaurelia</name>
    <dbReference type="NCBI Taxonomy" id="5886"/>
    <lineage>
        <taxon>Eukaryota</taxon>
        <taxon>Sar</taxon>
        <taxon>Alveolata</taxon>
        <taxon>Ciliophora</taxon>
        <taxon>Intramacronucleata</taxon>
        <taxon>Oligohymenophorea</taxon>
        <taxon>Peniculida</taxon>
        <taxon>Parameciidae</taxon>
        <taxon>Paramecium</taxon>
    </lineage>
</organism>
<dbReference type="AlphaFoldDB" id="A0A8S1LXM1"/>
<feature type="repeat" description="TPR" evidence="3">
    <location>
        <begin position="325"/>
        <end position="358"/>
    </location>
</feature>
<evidence type="ECO:0000256" key="3">
    <source>
        <dbReference type="PROSITE-ProRule" id="PRU00339"/>
    </source>
</evidence>
<dbReference type="PROSITE" id="PS50293">
    <property type="entry name" value="TPR_REGION"/>
    <property type="match status" value="1"/>
</dbReference>
<gene>
    <name evidence="4" type="ORF">PPRIM_AZ9-3.1.T0460102</name>
</gene>
<proteinExistence type="predicted"/>